<gene>
    <name evidence="1" type="ORF">NM688_g322</name>
</gene>
<evidence type="ECO:0000313" key="1">
    <source>
        <dbReference type="EMBL" id="KAJ3559479.1"/>
    </source>
</evidence>
<keyword evidence="2" id="KW-1185">Reference proteome</keyword>
<protein>
    <submittedName>
        <fullName evidence="1">Uncharacterized protein</fullName>
    </submittedName>
</protein>
<sequence length="127" mass="14877">MLELYEKWKGITNEEKKTVIAKVVLELEECKESVKYAPHNVYINSFHGTAQATKEKKLRQLKHDCSALIFEKLTVCAVPDQIGHMNYANFNQITKKYEIIFVSWLLKHFTCFSDLKTKMELDILYNS</sequence>
<comment type="caution">
    <text evidence="1">The sequence shown here is derived from an EMBL/GenBank/DDBJ whole genome shotgun (WGS) entry which is preliminary data.</text>
</comment>
<name>A0ACC1TEY2_9APHY</name>
<organism evidence="1 2">
    <name type="scientific">Phlebia brevispora</name>
    <dbReference type="NCBI Taxonomy" id="194682"/>
    <lineage>
        <taxon>Eukaryota</taxon>
        <taxon>Fungi</taxon>
        <taxon>Dikarya</taxon>
        <taxon>Basidiomycota</taxon>
        <taxon>Agaricomycotina</taxon>
        <taxon>Agaricomycetes</taxon>
        <taxon>Polyporales</taxon>
        <taxon>Meruliaceae</taxon>
        <taxon>Phlebia</taxon>
    </lineage>
</organism>
<dbReference type="Proteomes" id="UP001148662">
    <property type="component" value="Unassembled WGS sequence"/>
</dbReference>
<reference evidence="1" key="1">
    <citation type="submission" date="2022-07" db="EMBL/GenBank/DDBJ databases">
        <title>Genome Sequence of Phlebia brevispora.</title>
        <authorList>
            <person name="Buettner E."/>
        </authorList>
    </citation>
    <scope>NUCLEOTIDE SEQUENCE</scope>
    <source>
        <strain evidence="1">MPL23</strain>
    </source>
</reference>
<evidence type="ECO:0000313" key="2">
    <source>
        <dbReference type="Proteomes" id="UP001148662"/>
    </source>
</evidence>
<accession>A0ACC1TEY2</accession>
<proteinExistence type="predicted"/>
<dbReference type="EMBL" id="JANHOG010000023">
    <property type="protein sequence ID" value="KAJ3559479.1"/>
    <property type="molecule type" value="Genomic_DNA"/>
</dbReference>